<accession>A0A5P2DG88</accession>
<gene>
    <name evidence="2" type="ORF">DEJ50_33350</name>
</gene>
<dbReference type="PANTHER" id="PTHR43245">
    <property type="entry name" value="BIFUNCTIONAL POLYMYXIN RESISTANCE PROTEIN ARNA"/>
    <property type="match status" value="1"/>
</dbReference>
<dbReference type="PROSITE" id="PS00061">
    <property type="entry name" value="ADH_SHORT"/>
    <property type="match status" value="1"/>
</dbReference>
<feature type="domain" description="NAD-dependent epimerase/dehydratase" evidence="1">
    <location>
        <begin position="30"/>
        <end position="266"/>
    </location>
</feature>
<dbReference type="Gene3D" id="3.40.50.720">
    <property type="entry name" value="NAD(P)-binding Rossmann-like Domain"/>
    <property type="match status" value="1"/>
</dbReference>
<dbReference type="Pfam" id="PF01370">
    <property type="entry name" value="Epimerase"/>
    <property type="match status" value="1"/>
</dbReference>
<protein>
    <recommendedName>
        <fullName evidence="1">NAD-dependent epimerase/dehydratase domain-containing protein</fullName>
    </recommendedName>
</protein>
<dbReference type="EMBL" id="CP029190">
    <property type="protein sequence ID" value="QES51989.1"/>
    <property type="molecule type" value="Genomic_DNA"/>
</dbReference>
<name>A0A5P2DG88_STRVZ</name>
<proteinExistence type="predicted"/>
<organism evidence="2 3">
    <name type="scientific">Streptomyces venezuelae</name>
    <dbReference type="NCBI Taxonomy" id="54571"/>
    <lineage>
        <taxon>Bacteria</taxon>
        <taxon>Bacillati</taxon>
        <taxon>Actinomycetota</taxon>
        <taxon>Actinomycetes</taxon>
        <taxon>Kitasatosporales</taxon>
        <taxon>Streptomycetaceae</taxon>
        <taxon>Streptomyces</taxon>
    </lineage>
</organism>
<evidence type="ECO:0000313" key="3">
    <source>
        <dbReference type="Proteomes" id="UP000325211"/>
    </source>
</evidence>
<evidence type="ECO:0000313" key="2">
    <source>
        <dbReference type="EMBL" id="QES51989.1"/>
    </source>
</evidence>
<dbReference type="InterPro" id="IPR036291">
    <property type="entry name" value="NAD(P)-bd_dom_sf"/>
</dbReference>
<dbReference type="InterPro" id="IPR001509">
    <property type="entry name" value="Epimerase_deHydtase"/>
</dbReference>
<dbReference type="PANTHER" id="PTHR43245:SF13">
    <property type="entry name" value="UDP-D-APIOSE_UDP-D-XYLOSE SYNTHASE 2"/>
    <property type="match status" value="1"/>
</dbReference>
<dbReference type="InterPro" id="IPR050177">
    <property type="entry name" value="Lipid_A_modif_metabolic_enz"/>
</dbReference>
<dbReference type="InterPro" id="IPR020904">
    <property type="entry name" value="Sc_DH/Rdtase_CS"/>
</dbReference>
<dbReference type="OrthoDB" id="9801785at2"/>
<evidence type="ECO:0000259" key="1">
    <source>
        <dbReference type="Pfam" id="PF01370"/>
    </source>
</evidence>
<sequence>MDRPTQSPDERGNCVHQSEALTSGRGKTTLVTGAAGFIGSNLVDTLLAAGWRVTGIDRRSPHNDPVAAANLQQALRSPSFHFEQADVTDARVHDLLKVDVVFHLAAATGVRPSWGVNFAGYIRDNITATHHLVQECERADVRRLVLASSSSVYGTAPRPSTEDGPLLPISPYGVSKLAAEQLALAYAARSTAVTSAVALRFFTVFGPRQRPDMAISRMLDAVRTGEPMNLYGDGLQRRNFTYVADAVRALLLAAGTAVTGRAVNIAGPASVTVKTVLDTVERVTGQPVPVVYTASRSGDPASTEADTLRAATDLGYQPAVDLPEGITSQWQWMRAADSATLIGGPA</sequence>
<reference evidence="2 3" key="1">
    <citation type="submission" date="2018-05" db="EMBL/GenBank/DDBJ databases">
        <title>Streptomyces venezuelae.</title>
        <authorList>
            <person name="Kim W."/>
            <person name="Lee N."/>
            <person name="Cho B.-K."/>
        </authorList>
    </citation>
    <scope>NUCLEOTIDE SEQUENCE [LARGE SCALE GENOMIC DNA]</scope>
    <source>
        <strain evidence="2 3">ATCC 21782</strain>
    </source>
</reference>
<dbReference type="AlphaFoldDB" id="A0A5P2DG88"/>
<dbReference type="Proteomes" id="UP000325211">
    <property type="component" value="Chromosome"/>
</dbReference>
<dbReference type="SUPFAM" id="SSF51735">
    <property type="entry name" value="NAD(P)-binding Rossmann-fold domains"/>
    <property type="match status" value="1"/>
</dbReference>